<evidence type="ECO:0000313" key="2">
    <source>
        <dbReference type="Proteomes" id="UP000198984"/>
    </source>
</evidence>
<keyword evidence="2" id="KW-1185">Reference proteome</keyword>
<dbReference type="STRING" id="573321.SAMN04488505_105284"/>
<evidence type="ECO:0000313" key="1">
    <source>
        <dbReference type="EMBL" id="SEM64567.1"/>
    </source>
</evidence>
<proteinExistence type="predicted"/>
<organism evidence="1 2">
    <name type="scientific">Chitinophaga rupis</name>
    <dbReference type="NCBI Taxonomy" id="573321"/>
    <lineage>
        <taxon>Bacteria</taxon>
        <taxon>Pseudomonadati</taxon>
        <taxon>Bacteroidota</taxon>
        <taxon>Chitinophagia</taxon>
        <taxon>Chitinophagales</taxon>
        <taxon>Chitinophagaceae</taxon>
        <taxon>Chitinophaga</taxon>
    </lineage>
</organism>
<dbReference type="Proteomes" id="UP000198984">
    <property type="component" value="Unassembled WGS sequence"/>
</dbReference>
<dbReference type="EMBL" id="FOBB01000005">
    <property type="protein sequence ID" value="SEM64567.1"/>
    <property type="molecule type" value="Genomic_DNA"/>
</dbReference>
<reference evidence="1 2" key="1">
    <citation type="submission" date="2016-10" db="EMBL/GenBank/DDBJ databases">
        <authorList>
            <person name="de Groot N.N."/>
        </authorList>
    </citation>
    <scope>NUCLEOTIDE SEQUENCE [LARGE SCALE GENOMIC DNA]</scope>
    <source>
        <strain evidence="1 2">DSM 21039</strain>
    </source>
</reference>
<sequence>MLIVAEYELNRDYIAKNLCVNRNKPKMHCNGKCHMMRKMKQEEKSEQENPERRAENKLEIICAAFSPARLNHSLIVSTIQYPNLQVNTCTVFVAAPFHPPQA</sequence>
<accession>A0A1H8A4U6</accession>
<dbReference type="AlphaFoldDB" id="A0A1H8A4U6"/>
<name>A0A1H8A4U6_9BACT</name>
<gene>
    <name evidence="1" type="ORF">SAMN04488505_105284</name>
</gene>
<protein>
    <submittedName>
        <fullName evidence="1">Uncharacterized protein</fullName>
    </submittedName>
</protein>